<evidence type="ECO:0000256" key="4">
    <source>
        <dbReference type="ARBA" id="ARBA00023239"/>
    </source>
</evidence>
<dbReference type="InterPro" id="IPR039793">
    <property type="entry name" value="UROS/Hem4"/>
</dbReference>
<evidence type="ECO:0000256" key="1">
    <source>
        <dbReference type="ARBA" id="ARBA00004772"/>
    </source>
</evidence>
<proteinExistence type="inferred from homology"/>
<comment type="caution">
    <text evidence="11">The sequence shown here is derived from an EMBL/GenBank/DDBJ whole genome shotgun (WGS) entry which is preliminary data.</text>
</comment>
<comment type="function">
    <text evidence="6 9">Catalyzes cyclization of the linear tetrapyrrole, hydroxymethylbilane, to the macrocyclic uroporphyrinogen III.</text>
</comment>
<dbReference type="RefSeq" id="WP_379071778.1">
    <property type="nucleotide sequence ID" value="NZ_JBHTIT010000001.1"/>
</dbReference>
<dbReference type="Proteomes" id="UP001597044">
    <property type="component" value="Unassembled WGS sequence"/>
</dbReference>
<dbReference type="SUPFAM" id="SSF69618">
    <property type="entry name" value="HemD-like"/>
    <property type="match status" value="1"/>
</dbReference>
<evidence type="ECO:0000313" key="12">
    <source>
        <dbReference type="Proteomes" id="UP001597044"/>
    </source>
</evidence>
<comment type="pathway">
    <text evidence="1 9">Porphyrin-containing compound metabolism; protoporphyrin-IX biosynthesis; coproporphyrinogen-III from 5-aminolevulinate: step 3/4.</text>
</comment>
<comment type="similarity">
    <text evidence="2 9">Belongs to the uroporphyrinogen-III synthase family.</text>
</comment>
<name>A0ABW3HJ24_9GAMM</name>
<evidence type="ECO:0000256" key="7">
    <source>
        <dbReference type="ARBA" id="ARBA00040167"/>
    </source>
</evidence>
<evidence type="ECO:0000256" key="3">
    <source>
        <dbReference type="ARBA" id="ARBA00013109"/>
    </source>
</evidence>
<dbReference type="InterPro" id="IPR003754">
    <property type="entry name" value="4pyrrol_synth_uPrphyn_synth"/>
</dbReference>
<dbReference type="EMBL" id="JBHTIT010000001">
    <property type="protein sequence ID" value="MFD0950759.1"/>
    <property type="molecule type" value="Genomic_DNA"/>
</dbReference>
<evidence type="ECO:0000259" key="10">
    <source>
        <dbReference type="Pfam" id="PF02602"/>
    </source>
</evidence>
<comment type="catalytic activity">
    <reaction evidence="8 9">
        <text>hydroxymethylbilane = uroporphyrinogen III + H2O</text>
        <dbReference type="Rhea" id="RHEA:18965"/>
        <dbReference type="ChEBI" id="CHEBI:15377"/>
        <dbReference type="ChEBI" id="CHEBI:57308"/>
        <dbReference type="ChEBI" id="CHEBI:57845"/>
        <dbReference type="EC" id="4.2.1.75"/>
    </reaction>
</comment>
<evidence type="ECO:0000256" key="2">
    <source>
        <dbReference type="ARBA" id="ARBA00008133"/>
    </source>
</evidence>
<evidence type="ECO:0000256" key="6">
    <source>
        <dbReference type="ARBA" id="ARBA00037589"/>
    </source>
</evidence>
<keyword evidence="4 9" id="KW-0456">Lyase</keyword>
<dbReference type="PANTHER" id="PTHR38042:SF1">
    <property type="entry name" value="UROPORPHYRINOGEN-III SYNTHASE, CHLOROPLASTIC"/>
    <property type="match status" value="1"/>
</dbReference>
<accession>A0ABW3HJ24</accession>
<feature type="domain" description="Tetrapyrrole biosynthesis uroporphyrinogen III synthase" evidence="10">
    <location>
        <begin position="14"/>
        <end position="233"/>
    </location>
</feature>
<keyword evidence="5 9" id="KW-0627">Porphyrin biosynthesis</keyword>
<dbReference type="PANTHER" id="PTHR38042">
    <property type="entry name" value="UROPORPHYRINOGEN-III SYNTHASE, CHLOROPLASTIC"/>
    <property type="match status" value="1"/>
</dbReference>
<evidence type="ECO:0000256" key="5">
    <source>
        <dbReference type="ARBA" id="ARBA00023244"/>
    </source>
</evidence>
<dbReference type="Pfam" id="PF02602">
    <property type="entry name" value="HEM4"/>
    <property type="match status" value="1"/>
</dbReference>
<dbReference type="EC" id="4.2.1.75" evidence="3 9"/>
<evidence type="ECO:0000256" key="8">
    <source>
        <dbReference type="ARBA" id="ARBA00048617"/>
    </source>
</evidence>
<dbReference type="CDD" id="cd06578">
    <property type="entry name" value="HemD"/>
    <property type="match status" value="1"/>
</dbReference>
<protein>
    <recommendedName>
        <fullName evidence="7 9">Uroporphyrinogen-III synthase</fullName>
        <ecNumber evidence="3 9">4.2.1.75</ecNumber>
    </recommendedName>
</protein>
<gene>
    <name evidence="11" type="ORF">ACFQ0F_10215</name>
</gene>
<sequence>MRVLNPRPSRQAQPLSEALRDAGHDVLELPLLAVEPLALDAVARTQILALDRYDGVVFVSANAARYGVAAVSDYWPQWPDPLPCVAVGVATAAVLEAEGLRVHIAAQEDSEGMLALPILQAVAGQHWLICRGEDGRELLRSTLLERGAEVETLALYKRFLPNTARAEWAACYPRPDVVLLSSAMIWRHWQQIAGAEAIAPWLITVSSRLAETVRAAGATRVTCADGAQPKHWLAALAQLPQ</sequence>
<dbReference type="Gene3D" id="3.40.50.10090">
    <property type="match status" value="2"/>
</dbReference>
<keyword evidence="12" id="KW-1185">Reference proteome</keyword>
<evidence type="ECO:0000313" key="11">
    <source>
        <dbReference type="EMBL" id="MFD0950759.1"/>
    </source>
</evidence>
<reference evidence="12" key="1">
    <citation type="journal article" date="2019" name="Int. J. Syst. Evol. Microbiol.">
        <title>The Global Catalogue of Microorganisms (GCM) 10K type strain sequencing project: providing services to taxonomists for standard genome sequencing and annotation.</title>
        <authorList>
            <consortium name="The Broad Institute Genomics Platform"/>
            <consortium name="The Broad Institute Genome Sequencing Center for Infectious Disease"/>
            <person name="Wu L."/>
            <person name="Ma J."/>
        </authorList>
    </citation>
    <scope>NUCLEOTIDE SEQUENCE [LARGE SCALE GENOMIC DNA]</scope>
    <source>
        <strain evidence="12">CCUG 63419</strain>
    </source>
</reference>
<evidence type="ECO:0000256" key="9">
    <source>
        <dbReference type="RuleBase" id="RU366031"/>
    </source>
</evidence>
<dbReference type="GO" id="GO:0004852">
    <property type="term" value="F:uroporphyrinogen-III synthase activity"/>
    <property type="evidence" value="ECO:0007669"/>
    <property type="project" value="UniProtKB-EC"/>
</dbReference>
<dbReference type="InterPro" id="IPR036108">
    <property type="entry name" value="4pyrrol_syn_uPrphyn_synt_sf"/>
</dbReference>
<organism evidence="11 12">
    <name type="scientific">Paraperlucidibaca wandonensis</name>
    <dbReference type="NCBI Taxonomy" id="1268273"/>
    <lineage>
        <taxon>Bacteria</taxon>
        <taxon>Pseudomonadati</taxon>
        <taxon>Pseudomonadota</taxon>
        <taxon>Gammaproteobacteria</taxon>
        <taxon>Moraxellales</taxon>
        <taxon>Moraxellaceae</taxon>
        <taxon>Paraperlucidibaca</taxon>
    </lineage>
</organism>